<sequence>MSKRNLIFYLCCFFIYFLGNAQEFNSVDANNKKHGNWHKFYEGTKQLRYEGTFDHGKEIGEFKFYDKKGGHPTAIKKYTDGEEFFEVIFYTTDGKKVSEGKMKQRSREGKWVYYHQDGTTIMTEEMYKNNLLDGERIVYYEGGAVAQRMSYTQGKENGVETHYSKKGVVLKTYTHVDGKLHGPVKLYELNGVIMREGNYKDNKKDGVWKYYKNGKLDKTLKFPLNKLGGVH</sequence>
<evidence type="ECO:0000313" key="3">
    <source>
        <dbReference type="Proteomes" id="UP000198379"/>
    </source>
</evidence>
<dbReference type="AlphaFoldDB" id="A0A239AV03"/>
<feature type="chain" id="PRO_5013280486" evidence="1">
    <location>
        <begin position="22"/>
        <end position="231"/>
    </location>
</feature>
<dbReference type="Pfam" id="PF07661">
    <property type="entry name" value="MORN_2"/>
    <property type="match status" value="2"/>
</dbReference>
<organism evidence="2 3">
    <name type="scientific">Dokdonia pacifica</name>
    <dbReference type="NCBI Taxonomy" id="1627892"/>
    <lineage>
        <taxon>Bacteria</taxon>
        <taxon>Pseudomonadati</taxon>
        <taxon>Bacteroidota</taxon>
        <taxon>Flavobacteriia</taxon>
        <taxon>Flavobacteriales</taxon>
        <taxon>Flavobacteriaceae</taxon>
        <taxon>Dokdonia</taxon>
    </lineage>
</organism>
<evidence type="ECO:0000256" key="1">
    <source>
        <dbReference type="SAM" id="SignalP"/>
    </source>
</evidence>
<dbReference type="InterPro" id="IPR011652">
    <property type="entry name" value="MORN_2"/>
</dbReference>
<dbReference type="RefSeq" id="WP_089372394.1">
    <property type="nucleotide sequence ID" value="NZ_BMEP01000006.1"/>
</dbReference>
<protein>
    <submittedName>
        <fullName evidence="2">Antitoxin component YwqK of the YwqJK toxin-antitoxin module</fullName>
    </submittedName>
</protein>
<keyword evidence="1" id="KW-0732">Signal</keyword>
<name>A0A239AV03_9FLAO</name>
<gene>
    <name evidence="2" type="ORF">SAMN06265376_105137</name>
</gene>
<dbReference type="SUPFAM" id="SSF82185">
    <property type="entry name" value="Histone H3 K4-specific methyltransferase SET7/9 N-terminal domain"/>
    <property type="match status" value="2"/>
</dbReference>
<reference evidence="2 3" key="1">
    <citation type="submission" date="2017-06" db="EMBL/GenBank/DDBJ databases">
        <authorList>
            <person name="Kim H.J."/>
            <person name="Triplett B.A."/>
        </authorList>
    </citation>
    <scope>NUCLEOTIDE SEQUENCE [LARGE SCALE GENOMIC DNA]</scope>
    <source>
        <strain evidence="2 3">DSM 25597</strain>
    </source>
</reference>
<dbReference type="Proteomes" id="UP000198379">
    <property type="component" value="Unassembled WGS sequence"/>
</dbReference>
<feature type="signal peptide" evidence="1">
    <location>
        <begin position="1"/>
        <end position="21"/>
    </location>
</feature>
<accession>A0A239AV03</accession>
<dbReference type="EMBL" id="FZNY01000005">
    <property type="protein sequence ID" value="SNR99142.1"/>
    <property type="molecule type" value="Genomic_DNA"/>
</dbReference>
<proteinExistence type="predicted"/>
<dbReference type="OrthoDB" id="9785122at2"/>
<dbReference type="Gene3D" id="2.20.110.10">
    <property type="entry name" value="Histone H3 K4-specific methyltransferase SET7/9 N-terminal domain"/>
    <property type="match status" value="3"/>
</dbReference>
<keyword evidence="3" id="KW-1185">Reference proteome</keyword>
<evidence type="ECO:0000313" key="2">
    <source>
        <dbReference type="EMBL" id="SNR99142.1"/>
    </source>
</evidence>